<dbReference type="Pfam" id="PF09413">
    <property type="entry name" value="DUF2007"/>
    <property type="match status" value="1"/>
</dbReference>
<accession>A0A2P4EWQ3</accession>
<proteinExistence type="predicted"/>
<name>A0A2P4EWQ3_9GAMM</name>
<sequence>MQCIYRPADMAEATLLAGVLADHHIRCHVSGGYLQGAIGDLPVHDLLGLWVADEDSSRSLELIHAYLSASPVGDDDLEAPRS</sequence>
<evidence type="ECO:0000259" key="1">
    <source>
        <dbReference type="Pfam" id="PF09413"/>
    </source>
</evidence>
<dbReference type="RefSeq" id="WP_104737983.1">
    <property type="nucleotide sequence ID" value="NZ_BMHR01000001.1"/>
</dbReference>
<evidence type="ECO:0000313" key="2">
    <source>
        <dbReference type="EMBL" id="POB04382.1"/>
    </source>
</evidence>
<feature type="domain" description="DUF2007" evidence="1">
    <location>
        <begin position="1"/>
        <end position="64"/>
    </location>
</feature>
<gene>
    <name evidence="2" type="ORF">C1949_08170</name>
</gene>
<comment type="caution">
    <text evidence="2">The sequence shown here is derived from an EMBL/GenBank/DDBJ whole genome shotgun (WGS) entry which is preliminary data.</text>
</comment>
<dbReference type="AlphaFoldDB" id="A0A2P4EWQ3"/>
<dbReference type="Proteomes" id="UP000243451">
    <property type="component" value="Unassembled WGS sequence"/>
</dbReference>
<dbReference type="OrthoDB" id="6197669at2"/>
<organism evidence="2 3">
    <name type="scientific">Halopseudomonas oceani</name>
    <dbReference type="NCBI Taxonomy" id="1708783"/>
    <lineage>
        <taxon>Bacteria</taxon>
        <taxon>Pseudomonadati</taxon>
        <taxon>Pseudomonadota</taxon>
        <taxon>Gammaproteobacteria</taxon>
        <taxon>Pseudomonadales</taxon>
        <taxon>Pseudomonadaceae</taxon>
        <taxon>Halopseudomonas</taxon>
    </lineage>
</organism>
<keyword evidence="3" id="KW-1185">Reference proteome</keyword>
<dbReference type="EMBL" id="PPSK01000005">
    <property type="protein sequence ID" value="POB04382.1"/>
    <property type="molecule type" value="Genomic_DNA"/>
</dbReference>
<reference evidence="2 3" key="1">
    <citation type="submission" date="2018-01" db="EMBL/GenBank/DDBJ databases">
        <title>Draft genome of the type strain Pseudomonas oceani DSM 100277 isolated from the deep water in Okinawa trough, northwestern Pacific Ocean.</title>
        <authorList>
            <person name="Gomila M."/>
            <person name="Mulet M."/>
            <person name="Garcia-Valdes E."/>
            <person name="Lalucat J."/>
        </authorList>
    </citation>
    <scope>NUCLEOTIDE SEQUENCE [LARGE SCALE GENOMIC DNA]</scope>
    <source>
        <strain evidence="2 3">DSM 100277</strain>
    </source>
</reference>
<dbReference type="InterPro" id="IPR018551">
    <property type="entry name" value="DUF2007"/>
</dbReference>
<evidence type="ECO:0000313" key="3">
    <source>
        <dbReference type="Proteomes" id="UP000243451"/>
    </source>
</evidence>
<protein>
    <recommendedName>
        <fullName evidence="1">DUF2007 domain-containing protein</fullName>
    </recommendedName>
</protein>